<dbReference type="EC" id="2.7.7.7" evidence="2"/>
<dbReference type="Gene3D" id="3.30.210.10">
    <property type="entry name" value="DNA polymerase, thumb domain"/>
    <property type="match status" value="1"/>
</dbReference>
<dbReference type="SMART" id="SM00481">
    <property type="entry name" value="POLIIIAc"/>
    <property type="match status" value="1"/>
</dbReference>
<gene>
    <name evidence="12" type="ORF">BA70_18775</name>
</gene>
<dbReference type="GO" id="GO:0003677">
    <property type="term" value="F:DNA binding"/>
    <property type="evidence" value="ECO:0007669"/>
    <property type="project" value="InterPro"/>
</dbReference>
<evidence type="ECO:0000256" key="6">
    <source>
        <dbReference type="ARBA" id="ARBA00022705"/>
    </source>
</evidence>
<dbReference type="Gene3D" id="1.10.150.110">
    <property type="entry name" value="DNA polymerase beta, N-terminal domain-like"/>
    <property type="match status" value="1"/>
</dbReference>
<dbReference type="SMART" id="SM00483">
    <property type="entry name" value="POLXc"/>
    <property type="match status" value="1"/>
</dbReference>
<dbReference type="SUPFAM" id="SSF81301">
    <property type="entry name" value="Nucleotidyltransferase"/>
    <property type="match status" value="1"/>
</dbReference>
<feature type="domain" description="DNA-directed DNA polymerase X" evidence="11">
    <location>
        <begin position="1"/>
        <end position="314"/>
    </location>
</feature>
<dbReference type="GO" id="GO:0005829">
    <property type="term" value="C:cytosol"/>
    <property type="evidence" value="ECO:0007669"/>
    <property type="project" value="TreeGrafter"/>
</dbReference>
<dbReference type="SUPFAM" id="SSF89550">
    <property type="entry name" value="PHP domain-like"/>
    <property type="match status" value="1"/>
</dbReference>
<dbReference type="EMBL" id="JOTP01000008">
    <property type="protein sequence ID" value="KEP26625.1"/>
    <property type="molecule type" value="Genomic_DNA"/>
</dbReference>
<proteinExistence type="predicted"/>
<keyword evidence="7" id="KW-0239">DNA-directed DNA polymerase</keyword>
<dbReference type="InterPro" id="IPR029398">
    <property type="entry name" value="PolB_thumb"/>
</dbReference>
<evidence type="ECO:0000313" key="13">
    <source>
        <dbReference type="Proteomes" id="UP000028091"/>
    </source>
</evidence>
<feature type="domain" description="Helix-hairpin-helix DNA-binding motif class 1" evidence="9">
    <location>
        <begin position="48"/>
        <end position="67"/>
    </location>
</feature>
<evidence type="ECO:0000256" key="3">
    <source>
        <dbReference type="ARBA" id="ARBA00022634"/>
    </source>
</evidence>
<evidence type="ECO:0000256" key="4">
    <source>
        <dbReference type="ARBA" id="ARBA00022679"/>
    </source>
</evidence>
<dbReference type="InterPro" id="IPR047967">
    <property type="entry name" value="PolX_PHP"/>
</dbReference>
<organism evidence="12 13">
    <name type="scientific">Bacillus zhangzhouensis</name>
    <dbReference type="NCBI Taxonomy" id="1178540"/>
    <lineage>
        <taxon>Bacteria</taxon>
        <taxon>Bacillati</taxon>
        <taxon>Bacillota</taxon>
        <taxon>Bacilli</taxon>
        <taxon>Bacillales</taxon>
        <taxon>Bacillaceae</taxon>
        <taxon>Bacillus</taxon>
    </lineage>
</organism>
<accession>A0A081LBJ9</accession>
<dbReference type="AlphaFoldDB" id="A0A081LBJ9"/>
<keyword evidence="3" id="KW-0237">DNA synthesis</keyword>
<reference evidence="12 13" key="1">
    <citation type="submission" date="2012-09" db="EMBL/GenBank/DDBJ databases">
        <title>Genome Sequence of Bacillus sp. DW5-4.</title>
        <authorList>
            <person name="Lai Q."/>
            <person name="Liu Y."/>
            <person name="Shao Z."/>
        </authorList>
    </citation>
    <scope>NUCLEOTIDE SEQUENCE [LARGE SCALE GENOMIC DNA]</scope>
    <source>
        <strain evidence="12 13">DW5-4</strain>
    </source>
</reference>
<dbReference type="RefSeq" id="WP_034320872.1">
    <property type="nucleotide sequence ID" value="NZ_JOTP01000008.1"/>
</dbReference>
<dbReference type="eggNOG" id="COG1796">
    <property type="taxonomic scope" value="Bacteria"/>
</dbReference>
<keyword evidence="13" id="KW-1185">Reference proteome</keyword>
<comment type="caution">
    <text evidence="12">The sequence shown here is derived from an EMBL/GenBank/DDBJ whole genome shotgun (WGS) entry which is preliminary data.</text>
</comment>
<evidence type="ECO:0000259" key="11">
    <source>
        <dbReference type="SMART" id="SM00483"/>
    </source>
</evidence>
<feature type="domain" description="Polymerase/histidinol phosphatase N-terminal" evidence="10">
    <location>
        <begin position="336"/>
        <end position="415"/>
    </location>
</feature>
<dbReference type="SUPFAM" id="SSF47802">
    <property type="entry name" value="DNA polymerase beta, N-terminal domain-like"/>
    <property type="match status" value="1"/>
</dbReference>
<dbReference type="Pfam" id="PF02811">
    <property type="entry name" value="PHP"/>
    <property type="match status" value="1"/>
</dbReference>
<comment type="cofactor">
    <cofactor evidence="1">
        <name>Mg(2+)</name>
        <dbReference type="ChEBI" id="CHEBI:18420"/>
    </cofactor>
</comment>
<dbReference type="OrthoDB" id="9808747at2"/>
<dbReference type="InterPro" id="IPR003141">
    <property type="entry name" value="Pol/His_phosphatase_N"/>
</dbReference>
<dbReference type="CDD" id="cd00141">
    <property type="entry name" value="NT_POLXc"/>
    <property type="match status" value="1"/>
</dbReference>
<dbReference type="CDD" id="cd07436">
    <property type="entry name" value="PHP_PolX"/>
    <property type="match status" value="1"/>
</dbReference>
<dbReference type="InterPro" id="IPR027421">
    <property type="entry name" value="DNA_pol_lamdba_lyase_dom_sf"/>
</dbReference>
<dbReference type="InterPro" id="IPR043519">
    <property type="entry name" value="NT_sf"/>
</dbReference>
<dbReference type="Gene3D" id="3.20.20.140">
    <property type="entry name" value="Metal-dependent hydrolases"/>
    <property type="match status" value="1"/>
</dbReference>
<evidence type="ECO:0000256" key="7">
    <source>
        <dbReference type="ARBA" id="ARBA00022932"/>
    </source>
</evidence>
<dbReference type="GO" id="GO:0006281">
    <property type="term" value="P:DNA repair"/>
    <property type="evidence" value="ECO:0007669"/>
    <property type="project" value="InterPro"/>
</dbReference>
<dbReference type="Proteomes" id="UP000028091">
    <property type="component" value="Unassembled WGS sequence"/>
</dbReference>
<keyword evidence="6" id="KW-0235">DNA replication</keyword>
<feature type="domain" description="Helix-hairpin-helix DNA-binding motif class 1" evidence="9">
    <location>
        <begin position="123"/>
        <end position="142"/>
    </location>
</feature>
<keyword evidence="5" id="KW-0548">Nucleotidyltransferase</keyword>
<name>A0A081LBJ9_9BACI</name>
<feature type="domain" description="Helix-hairpin-helix DNA-binding motif class 1" evidence="9">
    <location>
        <begin position="88"/>
        <end position="107"/>
    </location>
</feature>
<dbReference type="InterPro" id="IPR050243">
    <property type="entry name" value="PHP_phosphatase"/>
</dbReference>
<dbReference type="Gene3D" id="1.10.150.20">
    <property type="entry name" value="5' to 3' exonuclease, C-terminal subdomain"/>
    <property type="match status" value="1"/>
</dbReference>
<evidence type="ECO:0000259" key="9">
    <source>
        <dbReference type="SMART" id="SM00278"/>
    </source>
</evidence>
<keyword evidence="4" id="KW-0808">Transferase</keyword>
<dbReference type="FunFam" id="3.20.20.140:FF:000047">
    <property type="entry name" value="PHP domain-containing protein"/>
    <property type="match status" value="1"/>
</dbReference>
<sequence length="570" mass="63967">MNKKDIIKLLETIAVYMELKGDNPFKISAFRKAAAALEQDDRSLSQIDDLLALPGIGKGTFAVITEYIEKGQSETLEQLKKEVPEGLVPLLKLPGLGGKKIAKLYQELGVSDAQSLKEACEAEKVQALAGFGKKTEEKILAALEEAGKQPERLPIGFALDVAERIDHALEQMEGIIRFSRAGSLRRARETVKDLDYIIATDQPEQVREQLVALDDVKDIIASGDTKVSVILALDFEISVDFRLVTIEQFATTLHHFTGSKDHNIRMRQLAKERGERISEYGVETIETGEVKTFKDESAFYAHFQLPLIPPEIRETGAEIDTYKESMQFVELNDIKGDLHMHSTWSDGAFSIREMAEACIAKGYEYMALTDHSQYLKVANGLTKERLRLQAKEIDKLNQEFEHFHIFKGVEMDILPDGSLDYDDDFLADMDFVIASIHSSFSQPEEVIMKRLENALQNQHVDLIAHPTGRLIGRRDGYALNIDQLIELAKKTGTALELNSNPSRLDLKTEHLMKANEAGVNIIINTDAHNIAMLDHMEVGVTAARKGWTPKANVVNTFSLNEMKKFLTRDR</sequence>
<dbReference type="InterPro" id="IPR022311">
    <property type="entry name" value="PolX-like"/>
</dbReference>
<evidence type="ECO:0000256" key="1">
    <source>
        <dbReference type="ARBA" id="ARBA00001946"/>
    </source>
</evidence>
<dbReference type="Gene3D" id="3.30.460.10">
    <property type="entry name" value="Beta Polymerase, domain 2"/>
    <property type="match status" value="1"/>
</dbReference>
<dbReference type="InterPro" id="IPR003583">
    <property type="entry name" value="Hlx-hairpin-Hlx_DNA-bd_motif"/>
</dbReference>
<dbReference type="InterPro" id="IPR004013">
    <property type="entry name" value="PHP_dom"/>
</dbReference>
<dbReference type="NCBIfam" id="NF006375">
    <property type="entry name" value="PRK08609.1"/>
    <property type="match status" value="1"/>
</dbReference>
<dbReference type="GO" id="GO:0042578">
    <property type="term" value="F:phosphoric ester hydrolase activity"/>
    <property type="evidence" value="ECO:0007669"/>
    <property type="project" value="TreeGrafter"/>
</dbReference>
<comment type="catalytic activity">
    <reaction evidence="8">
        <text>DNA(n) + a 2'-deoxyribonucleoside 5'-triphosphate = DNA(n+1) + diphosphate</text>
        <dbReference type="Rhea" id="RHEA:22508"/>
        <dbReference type="Rhea" id="RHEA-COMP:17339"/>
        <dbReference type="Rhea" id="RHEA-COMP:17340"/>
        <dbReference type="ChEBI" id="CHEBI:33019"/>
        <dbReference type="ChEBI" id="CHEBI:61560"/>
        <dbReference type="ChEBI" id="CHEBI:173112"/>
        <dbReference type="EC" id="2.7.7.7"/>
    </reaction>
</comment>
<dbReference type="PIRSF" id="PIRSF005047">
    <property type="entry name" value="UCP005047_YshC"/>
    <property type="match status" value="1"/>
</dbReference>
<dbReference type="PANTHER" id="PTHR36928">
    <property type="entry name" value="PHOSPHATASE YCDX-RELATED"/>
    <property type="match status" value="1"/>
</dbReference>
<protein>
    <recommendedName>
        <fullName evidence="2">DNA-directed DNA polymerase</fullName>
        <ecNumber evidence="2">2.7.7.7</ecNumber>
    </recommendedName>
</protein>
<dbReference type="InterPro" id="IPR002054">
    <property type="entry name" value="DNA-dir_DNA_pol_X"/>
</dbReference>
<dbReference type="Pfam" id="PF14716">
    <property type="entry name" value="HHH_8"/>
    <property type="match status" value="1"/>
</dbReference>
<dbReference type="eggNOG" id="COG1387">
    <property type="taxonomic scope" value="Bacteria"/>
</dbReference>
<dbReference type="Pfam" id="PF14791">
    <property type="entry name" value="DNA_pol_B_thumb"/>
    <property type="match status" value="1"/>
</dbReference>
<evidence type="ECO:0000256" key="8">
    <source>
        <dbReference type="ARBA" id="ARBA00049244"/>
    </source>
</evidence>
<evidence type="ECO:0000313" key="12">
    <source>
        <dbReference type="EMBL" id="KEP26625.1"/>
    </source>
</evidence>
<evidence type="ECO:0000256" key="5">
    <source>
        <dbReference type="ARBA" id="ARBA00022695"/>
    </source>
</evidence>
<evidence type="ECO:0000256" key="2">
    <source>
        <dbReference type="ARBA" id="ARBA00012417"/>
    </source>
</evidence>
<dbReference type="Pfam" id="PF14520">
    <property type="entry name" value="HHH_5"/>
    <property type="match status" value="1"/>
</dbReference>
<dbReference type="InterPro" id="IPR037160">
    <property type="entry name" value="DNA_Pol_thumb_sf"/>
</dbReference>
<evidence type="ECO:0000259" key="10">
    <source>
        <dbReference type="SMART" id="SM00481"/>
    </source>
</evidence>
<dbReference type="PANTHER" id="PTHR36928:SF1">
    <property type="entry name" value="PHOSPHATASE YCDX-RELATED"/>
    <property type="match status" value="1"/>
</dbReference>
<dbReference type="InterPro" id="IPR016195">
    <property type="entry name" value="Pol/histidinol_Pase-like"/>
</dbReference>
<dbReference type="InterPro" id="IPR010996">
    <property type="entry name" value="HHH_MUS81"/>
</dbReference>
<dbReference type="GO" id="GO:0003887">
    <property type="term" value="F:DNA-directed DNA polymerase activity"/>
    <property type="evidence" value="ECO:0007669"/>
    <property type="project" value="UniProtKB-KW"/>
</dbReference>
<dbReference type="GO" id="GO:0008270">
    <property type="term" value="F:zinc ion binding"/>
    <property type="evidence" value="ECO:0007669"/>
    <property type="project" value="TreeGrafter"/>
</dbReference>
<dbReference type="SMART" id="SM00278">
    <property type="entry name" value="HhH1"/>
    <property type="match status" value="3"/>
</dbReference>